<organism evidence="4 5">
    <name type="scientific">Catellatospora chokoriensis</name>
    <dbReference type="NCBI Taxonomy" id="310353"/>
    <lineage>
        <taxon>Bacteria</taxon>
        <taxon>Bacillati</taxon>
        <taxon>Actinomycetota</taxon>
        <taxon>Actinomycetes</taxon>
        <taxon>Micromonosporales</taxon>
        <taxon>Micromonosporaceae</taxon>
        <taxon>Catellatospora</taxon>
    </lineage>
</organism>
<dbReference type="Pfam" id="PF00550">
    <property type="entry name" value="PP-binding"/>
    <property type="match status" value="1"/>
</dbReference>
<accession>A0A8J3NSA9</accession>
<keyword evidence="2" id="KW-0597">Phosphoprotein</keyword>
<dbReference type="GO" id="GO:0031177">
    <property type="term" value="F:phosphopantetheine binding"/>
    <property type="evidence" value="ECO:0007669"/>
    <property type="project" value="InterPro"/>
</dbReference>
<proteinExistence type="predicted"/>
<dbReference type="Gene3D" id="3.40.50.1820">
    <property type="entry name" value="alpha/beta hydrolase"/>
    <property type="match status" value="1"/>
</dbReference>
<name>A0A8J3NSA9_9ACTN</name>
<dbReference type="AlphaFoldDB" id="A0A8J3NSA9"/>
<evidence type="ECO:0000259" key="3">
    <source>
        <dbReference type="PROSITE" id="PS50075"/>
    </source>
</evidence>
<evidence type="ECO:0000313" key="5">
    <source>
        <dbReference type="Proteomes" id="UP000619293"/>
    </source>
</evidence>
<keyword evidence="1" id="KW-0596">Phosphopantetheine</keyword>
<sequence>MSGARDAVEGLVASAWRNAVGRVPASVDDDFFALGYTSLDASALMAHLREAVGRKVPLRVVFETPTIAGIARQLRSADDGWRERYAYRLQAGPAGGVPMVLAPGTSGTLGWISALADERLGRPVIGLVSRGSYAEAAPLQTMPEIADHLLAALAAEGVTGPVHLVGSCVGGLASIEMAARAGTYGLRAASVTLLNGSFQPEQLTVAQRLQHRLDDIRRMAGLPQLGEASDAPAQEQIRQLFEQVVGSPRIVEATFDEFAARVMVYVHNWHAAAQYQPHTVAVPLAVVYTAGDEDEVGLQQWRALNPPRFHAQPVDGLAASDVGRPEVIETLAALFSSYDEELSRDV</sequence>
<reference evidence="4 5" key="1">
    <citation type="submission" date="2021-01" db="EMBL/GenBank/DDBJ databases">
        <title>Whole genome shotgun sequence of Catellatospora chokoriensis NBRC 107358.</title>
        <authorList>
            <person name="Komaki H."/>
            <person name="Tamura T."/>
        </authorList>
    </citation>
    <scope>NUCLEOTIDE SEQUENCE [LARGE SCALE GENOMIC DNA]</scope>
    <source>
        <strain evidence="4 5">NBRC 107358</strain>
    </source>
</reference>
<dbReference type="PROSITE" id="PS50075">
    <property type="entry name" value="CARRIER"/>
    <property type="match status" value="1"/>
</dbReference>
<dbReference type="Gene3D" id="1.10.1200.10">
    <property type="entry name" value="ACP-like"/>
    <property type="match status" value="1"/>
</dbReference>
<gene>
    <name evidence="4" type="ORF">Cch02nite_37570</name>
</gene>
<dbReference type="InterPro" id="IPR029058">
    <property type="entry name" value="AB_hydrolase_fold"/>
</dbReference>
<dbReference type="SUPFAM" id="SSF53474">
    <property type="entry name" value="alpha/beta-Hydrolases"/>
    <property type="match status" value="1"/>
</dbReference>
<keyword evidence="5" id="KW-1185">Reference proteome</keyword>
<dbReference type="Proteomes" id="UP000619293">
    <property type="component" value="Unassembled WGS sequence"/>
</dbReference>
<evidence type="ECO:0000313" key="4">
    <source>
        <dbReference type="EMBL" id="GIF90313.1"/>
    </source>
</evidence>
<dbReference type="RefSeq" id="WP_191842867.1">
    <property type="nucleotide sequence ID" value="NZ_BAAALB010000028.1"/>
</dbReference>
<dbReference type="SMART" id="SM00823">
    <property type="entry name" value="PKS_PP"/>
    <property type="match status" value="1"/>
</dbReference>
<dbReference type="InterPro" id="IPR020806">
    <property type="entry name" value="PKS_PP-bd"/>
</dbReference>
<protein>
    <recommendedName>
        <fullName evidence="3">Carrier domain-containing protein</fullName>
    </recommendedName>
</protein>
<dbReference type="InterPro" id="IPR001031">
    <property type="entry name" value="Thioesterase"/>
</dbReference>
<dbReference type="InterPro" id="IPR009081">
    <property type="entry name" value="PP-bd_ACP"/>
</dbReference>
<dbReference type="InterPro" id="IPR036736">
    <property type="entry name" value="ACP-like_sf"/>
</dbReference>
<dbReference type="SUPFAM" id="SSF47336">
    <property type="entry name" value="ACP-like"/>
    <property type="match status" value="1"/>
</dbReference>
<comment type="caution">
    <text evidence="4">The sequence shown here is derived from an EMBL/GenBank/DDBJ whole genome shotgun (WGS) entry which is preliminary data.</text>
</comment>
<dbReference type="Pfam" id="PF00975">
    <property type="entry name" value="Thioesterase"/>
    <property type="match status" value="1"/>
</dbReference>
<dbReference type="EMBL" id="BONG01000022">
    <property type="protein sequence ID" value="GIF90313.1"/>
    <property type="molecule type" value="Genomic_DNA"/>
</dbReference>
<evidence type="ECO:0000256" key="2">
    <source>
        <dbReference type="ARBA" id="ARBA00022553"/>
    </source>
</evidence>
<evidence type="ECO:0000256" key="1">
    <source>
        <dbReference type="ARBA" id="ARBA00022450"/>
    </source>
</evidence>
<feature type="domain" description="Carrier" evidence="3">
    <location>
        <begin position="3"/>
        <end position="78"/>
    </location>
</feature>